<keyword evidence="3" id="KW-1185">Reference proteome</keyword>
<dbReference type="Proteomes" id="UP000062519">
    <property type="component" value="Chromosome 2"/>
</dbReference>
<proteinExistence type="predicted"/>
<dbReference type="AlphaFoldDB" id="A0A1B4FP55"/>
<reference evidence="2 3" key="1">
    <citation type="submission" date="2015-12" db="EMBL/GenBank/DDBJ databases">
        <title>Diversity of Burkholderia near neighbor genomes.</title>
        <authorList>
            <person name="Sahl J."/>
            <person name="Wagner D."/>
            <person name="Keim P."/>
        </authorList>
    </citation>
    <scope>NUCLEOTIDE SEQUENCE [LARGE SCALE GENOMIC DNA]</scope>
    <source>
        <strain evidence="2 3">BDU6</strain>
    </source>
</reference>
<dbReference type="EMBL" id="CP013387">
    <property type="protein sequence ID" value="AOJ05441.1"/>
    <property type="molecule type" value="Genomic_DNA"/>
</dbReference>
<evidence type="ECO:0000313" key="3">
    <source>
        <dbReference type="Proteomes" id="UP000062519"/>
    </source>
</evidence>
<protein>
    <submittedName>
        <fullName evidence="2">Uncharacterized protein</fullName>
    </submittedName>
</protein>
<accession>A0A1B4FP55</accession>
<dbReference type="KEGG" id="buu:WS70_27540"/>
<feature type="compositionally biased region" description="Basic residues" evidence="1">
    <location>
        <begin position="96"/>
        <end position="105"/>
    </location>
</feature>
<evidence type="ECO:0000256" key="1">
    <source>
        <dbReference type="SAM" id="MobiDB-lite"/>
    </source>
</evidence>
<feature type="region of interest" description="Disordered" evidence="1">
    <location>
        <begin position="95"/>
        <end position="125"/>
    </location>
</feature>
<sequence length="171" mass="18689">MAPAHARRASPASMSIAAWPRFRIATFRDGGGDGALSARHDREIPDEMRRATGASPVRSTIVHARRSQAPQRYSADAAPHARAARRNRICAPLQRGARRAPRRAAPRNAIARRNSGETFRRAGTAHRAARQGCDDAGLNIAEWQATQCVACGARRRAWRALPIPDITRSDS</sequence>
<gene>
    <name evidence="2" type="ORF">WS70_27540</name>
</gene>
<name>A0A1B4FP55_9BURK</name>
<organism evidence="2 3">
    <name type="scientific">Burkholderia mayonis</name>
    <dbReference type="NCBI Taxonomy" id="1385591"/>
    <lineage>
        <taxon>Bacteria</taxon>
        <taxon>Pseudomonadati</taxon>
        <taxon>Pseudomonadota</taxon>
        <taxon>Betaproteobacteria</taxon>
        <taxon>Burkholderiales</taxon>
        <taxon>Burkholderiaceae</taxon>
        <taxon>Burkholderia</taxon>
        <taxon>pseudomallei group</taxon>
    </lineage>
</organism>
<evidence type="ECO:0000313" key="2">
    <source>
        <dbReference type="EMBL" id="AOJ05441.1"/>
    </source>
</evidence>